<evidence type="ECO:0000313" key="2">
    <source>
        <dbReference type="Proteomes" id="UP001476798"/>
    </source>
</evidence>
<keyword evidence="2" id="KW-1185">Reference proteome</keyword>
<dbReference type="Proteomes" id="UP001476798">
    <property type="component" value="Unassembled WGS sequence"/>
</dbReference>
<reference evidence="1 2" key="1">
    <citation type="submission" date="2021-06" db="EMBL/GenBank/DDBJ databases">
        <authorList>
            <person name="Palmer J.M."/>
        </authorList>
    </citation>
    <scope>NUCLEOTIDE SEQUENCE [LARGE SCALE GENOMIC DNA]</scope>
    <source>
        <strain evidence="1 2">GA_2019</strain>
        <tissue evidence="1">Muscle</tissue>
    </source>
</reference>
<sequence>MKILYPTLGATLLDPRFKSLRFRSSSKCNEAINKFWEHLDIKVGRQTKSATADAIQEVQRCLAEGNIARSQVPMRY</sequence>
<accession>A0ABV0P075</accession>
<comment type="caution">
    <text evidence="1">The sequence shown here is derived from an EMBL/GenBank/DDBJ whole genome shotgun (WGS) entry which is preliminary data.</text>
</comment>
<dbReference type="EMBL" id="JAHRIO010058385">
    <property type="protein sequence ID" value="MEQ2177025.1"/>
    <property type="molecule type" value="Genomic_DNA"/>
</dbReference>
<name>A0ABV0P075_9TELE</name>
<proteinExistence type="predicted"/>
<evidence type="ECO:0000313" key="1">
    <source>
        <dbReference type="EMBL" id="MEQ2177025.1"/>
    </source>
</evidence>
<organism evidence="1 2">
    <name type="scientific">Goodea atripinnis</name>
    <dbReference type="NCBI Taxonomy" id="208336"/>
    <lineage>
        <taxon>Eukaryota</taxon>
        <taxon>Metazoa</taxon>
        <taxon>Chordata</taxon>
        <taxon>Craniata</taxon>
        <taxon>Vertebrata</taxon>
        <taxon>Euteleostomi</taxon>
        <taxon>Actinopterygii</taxon>
        <taxon>Neopterygii</taxon>
        <taxon>Teleostei</taxon>
        <taxon>Neoteleostei</taxon>
        <taxon>Acanthomorphata</taxon>
        <taxon>Ovalentaria</taxon>
        <taxon>Atherinomorphae</taxon>
        <taxon>Cyprinodontiformes</taxon>
        <taxon>Goodeidae</taxon>
        <taxon>Goodea</taxon>
    </lineage>
</organism>
<gene>
    <name evidence="1" type="ORF">GOODEAATRI_034282</name>
</gene>
<protein>
    <submittedName>
        <fullName evidence="1">Uncharacterized protein</fullName>
    </submittedName>
</protein>